<feature type="transmembrane region" description="Helical" evidence="1">
    <location>
        <begin position="129"/>
        <end position="149"/>
    </location>
</feature>
<comment type="caution">
    <text evidence="2">The sequence shown here is derived from an EMBL/GenBank/DDBJ whole genome shotgun (WGS) entry which is preliminary data.</text>
</comment>
<dbReference type="RefSeq" id="WP_103358060.1">
    <property type="nucleotide sequence ID" value="NZ_CP113107.1"/>
</dbReference>
<keyword evidence="1" id="KW-0812">Transmembrane</keyword>
<feature type="transmembrane region" description="Helical" evidence="1">
    <location>
        <begin position="89"/>
        <end position="108"/>
    </location>
</feature>
<keyword evidence="1" id="KW-0472">Membrane</keyword>
<dbReference type="OrthoDB" id="6998765at2"/>
<sequence length="365" mass="41620">MNRYLLITALYRFICGGLILIINWELADPKSATDLAIATVLSFVPAIFTPIIINTIFKNASGSSLTKYAILLIFVLVFVMSFLYTETPLLILCNFILWIIFFVLETSFEFWFSELVEGKDEAFINKYSSLSMTVNQVALMIGPLFITLLTEFLELHIIFVIYSMMYLLIFFMTKAVKNSKVNEETQAVKSESVKMIHYVISMLMWPILGTINFMLPIYTSYQHRKIYEVAFLDSMLGIGMAVIGILLSKYLAQKWSLVFLVTSVMVPVIWYMLEDFLIVRLILMLLFGIAFGGARILFRKIIVVEYASHTVKKIYSIGNAIGLPVLAISIYLGIIDLGYVWLAPFLLLIILLALLNMNDKNLKVQ</sequence>
<feature type="transmembrane region" description="Helical" evidence="1">
    <location>
        <begin position="155"/>
        <end position="176"/>
    </location>
</feature>
<feature type="transmembrane region" description="Helical" evidence="1">
    <location>
        <begin position="338"/>
        <end position="357"/>
    </location>
</feature>
<feature type="transmembrane region" description="Helical" evidence="1">
    <location>
        <begin position="5"/>
        <end position="23"/>
    </location>
</feature>
<organism evidence="2 3">
    <name type="scientific">Staphylococcus rostri</name>
    <dbReference type="NCBI Taxonomy" id="522262"/>
    <lineage>
        <taxon>Bacteria</taxon>
        <taxon>Bacillati</taxon>
        <taxon>Bacillota</taxon>
        <taxon>Bacilli</taxon>
        <taxon>Bacillales</taxon>
        <taxon>Staphylococcaceae</taxon>
        <taxon>Staphylococcus</taxon>
    </lineage>
</organism>
<protein>
    <recommendedName>
        <fullName evidence="4">MFS transporter</fullName>
    </recommendedName>
</protein>
<feature type="transmembrane region" description="Helical" evidence="1">
    <location>
        <begin position="314"/>
        <end position="332"/>
    </location>
</feature>
<dbReference type="Gene3D" id="1.20.1250.20">
    <property type="entry name" value="MFS general substrate transporter like domains"/>
    <property type="match status" value="1"/>
</dbReference>
<feature type="transmembrane region" description="Helical" evidence="1">
    <location>
        <begin position="196"/>
        <end position="218"/>
    </location>
</feature>
<evidence type="ECO:0008006" key="4">
    <source>
        <dbReference type="Google" id="ProtNLM"/>
    </source>
</evidence>
<accession>A0A2K3YQC5</accession>
<keyword evidence="1" id="KW-1133">Transmembrane helix</keyword>
<dbReference type="SUPFAM" id="SSF103473">
    <property type="entry name" value="MFS general substrate transporter"/>
    <property type="match status" value="1"/>
</dbReference>
<proteinExistence type="predicted"/>
<evidence type="ECO:0000313" key="2">
    <source>
        <dbReference type="EMBL" id="PNZ27802.1"/>
    </source>
</evidence>
<dbReference type="AlphaFoldDB" id="A0A2K3YQC5"/>
<dbReference type="EMBL" id="PPRF01000033">
    <property type="protein sequence ID" value="PNZ27802.1"/>
    <property type="molecule type" value="Genomic_DNA"/>
</dbReference>
<keyword evidence="3" id="KW-1185">Reference proteome</keyword>
<feature type="transmembrane region" description="Helical" evidence="1">
    <location>
        <begin position="230"/>
        <end position="248"/>
    </location>
</feature>
<reference evidence="2 3" key="1">
    <citation type="submission" date="2017-08" db="EMBL/GenBank/DDBJ databases">
        <title>Draft genome sequences of 64 type strains of genus Staph aureus.</title>
        <authorList>
            <person name="Cole K."/>
            <person name="Golubchik T."/>
            <person name="Russell J."/>
            <person name="Foster D."/>
            <person name="Llewelyn M."/>
            <person name="Wilson D."/>
            <person name="Crook D."/>
            <person name="Paul J."/>
        </authorList>
    </citation>
    <scope>NUCLEOTIDE SEQUENCE [LARGE SCALE GENOMIC DNA]</scope>
    <source>
        <strain evidence="2 3">DSM 21968</strain>
    </source>
</reference>
<dbReference type="InterPro" id="IPR036259">
    <property type="entry name" value="MFS_trans_sf"/>
</dbReference>
<feature type="transmembrane region" description="Helical" evidence="1">
    <location>
        <begin position="278"/>
        <end position="298"/>
    </location>
</feature>
<evidence type="ECO:0000313" key="3">
    <source>
        <dbReference type="Proteomes" id="UP000242752"/>
    </source>
</evidence>
<feature type="transmembrane region" description="Helical" evidence="1">
    <location>
        <begin position="255"/>
        <end position="272"/>
    </location>
</feature>
<gene>
    <name evidence="2" type="ORF">CD122_05830</name>
</gene>
<evidence type="ECO:0000256" key="1">
    <source>
        <dbReference type="SAM" id="Phobius"/>
    </source>
</evidence>
<feature type="transmembrane region" description="Helical" evidence="1">
    <location>
        <begin position="35"/>
        <end position="53"/>
    </location>
</feature>
<name>A0A2K3YQC5_9STAP</name>
<dbReference type="Proteomes" id="UP000242752">
    <property type="component" value="Unassembled WGS sequence"/>
</dbReference>
<feature type="transmembrane region" description="Helical" evidence="1">
    <location>
        <begin position="65"/>
        <end position="83"/>
    </location>
</feature>